<accession>A0A3Q7FE57</accession>
<dbReference type="InParanoid" id="A0A3Q7FE57"/>
<protein>
    <submittedName>
        <fullName evidence="1">Uncharacterized protein</fullName>
    </submittedName>
</protein>
<sequence length="129" mass="14240">MPYHCIPPPQPVLGFPLPVPPPGSVLEPSEYYARGYHSVPAITARTSSTRFSSGGVKVSLSARALSGTTSLDLDVLHLIWTVEKLEHQLNFDRSTLEKRCPPNFFCDKENQEAEAMLSSRGIHGLSMFQ</sequence>
<reference evidence="1" key="1">
    <citation type="journal article" date="2012" name="Nature">
        <title>The tomato genome sequence provides insights into fleshy fruit evolution.</title>
        <authorList>
            <consortium name="Tomato Genome Consortium"/>
        </authorList>
    </citation>
    <scope>NUCLEOTIDE SEQUENCE [LARGE SCALE GENOMIC DNA]</scope>
    <source>
        <strain evidence="1">cv. Heinz 1706</strain>
    </source>
</reference>
<keyword evidence="2" id="KW-1185">Reference proteome</keyword>
<reference evidence="1" key="2">
    <citation type="submission" date="2019-01" db="UniProtKB">
        <authorList>
            <consortium name="EnsemblPlants"/>
        </authorList>
    </citation>
    <scope>IDENTIFICATION</scope>
    <source>
        <strain evidence="1">cv. Heinz 1706</strain>
    </source>
</reference>
<organism evidence="1">
    <name type="scientific">Solanum lycopersicum</name>
    <name type="common">Tomato</name>
    <name type="synonym">Lycopersicon esculentum</name>
    <dbReference type="NCBI Taxonomy" id="4081"/>
    <lineage>
        <taxon>Eukaryota</taxon>
        <taxon>Viridiplantae</taxon>
        <taxon>Streptophyta</taxon>
        <taxon>Embryophyta</taxon>
        <taxon>Tracheophyta</taxon>
        <taxon>Spermatophyta</taxon>
        <taxon>Magnoliopsida</taxon>
        <taxon>eudicotyledons</taxon>
        <taxon>Gunneridae</taxon>
        <taxon>Pentapetalae</taxon>
        <taxon>asterids</taxon>
        <taxon>lamiids</taxon>
        <taxon>Solanales</taxon>
        <taxon>Solanaceae</taxon>
        <taxon>Solanoideae</taxon>
        <taxon>Solaneae</taxon>
        <taxon>Solanum</taxon>
        <taxon>Solanum subgen. Lycopersicon</taxon>
    </lineage>
</organism>
<proteinExistence type="predicted"/>
<dbReference type="AlphaFoldDB" id="A0A3Q7FE57"/>
<dbReference type="PaxDb" id="4081-Solyc01g079070.2.1"/>
<name>A0A3Q7FE57_SOLLC</name>
<dbReference type="Proteomes" id="UP000004994">
    <property type="component" value="Chromosome 3"/>
</dbReference>
<dbReference type="EnsemblPlants" id="Solyc03g013308.1.1">
    <property type="protein sequence ID" value="Solyc03g013308.1.1"/>
    <property type="gene ID" value="Solyc03g013308.1"/>
</dbReference>
<evidence type="ECO:0000313" key="2">
    <source>
        <dbReference type="Proteomes" id="UP000004994"/>
    </source>
</evidence>
<evidence type="ECO:0000313" key="1">
    <source>
        <dbReference type="EnsemblPlants" id="Solyc03g013308.1.1"/>
    </source>
</evidence>
<dbReference type="Gramene" id="Solyc03g013308.1.1">
    <property type="protein sequence ID" value="Solyc03g013308.1.1"/>
    <property type="gene ID" value="Solyc03g013308.1"/>
</dbReference>